<dbReference type="InterPro" id="IPR009378">
    <property type="entry name" value="H2_N"/>
</dbReference>
<dbReference type="Pfam" id="PF06278">
    <property type="entry name" value="CNDH2_N"/>
    <property type="match status" value="1"/>
</dbReference>
<dbReference type="GO" id="GO:0003682">
    <property type="term" value="F:chromatin binding"/>
    <property type="evidence" value="ECO:0007669"/>
    <property type="project" value="TreeGrafter"/>
</dbReference>
<proteinExistence type="predicted"/>
<dbReference type="GO" id="GO:0000796">
    <property type="term" value="C:condensin complex"/>
    <property type="evidence" value="ECO:0007669"/>
    <property type="project" value="TreeGrafter"/>
</dbReference>
<dbReference type="Proteomes" id="UP001054945">
    <property type="component" value="Unassembled WGS sequence"/>
</dbReference>
<dbReference type="EMBL" id="BPLR01016538">
    <property type="protein sequence ID" value="GIY84646.1"/>
    <property type="molecule type" value="Genomic_DNA"/>
</dbReference>
<dbReference type="AlphaFoldDB" id="A0AAV4WRS2"/>
<dbReference type="GO" id="GO:0051306">
    <property type="term" value="P:mitotic sister chromatid separation"/>
    <property type="evidence" value="ECO:0007669"/>
    <property type="project" value="TreeGrafter"/>
</dbReference>
<organism evidence="2 3">
    <name type="scientific">Caerostris extrusa</name>
    <name type="common">Bark spider</name>
    <name type="synonym">Caerostris bankana</name>
    <dbReference type="NCBI Taxonomy" id="172846"/>
    <lineage>
        <taxon>Eukaryota</taxon>
        <taxon>Metazoa</taxon>
        <taxon>Ecdysozoa</taxon>
        <taxon>Arthropoda</taxon>
        <taxon>Chelicerata</taxon>
        <taxon>Arachnida</taxon>
        <taxon>Araneae</taxon>
        <taxon>Araneomorphae</taxon>
        <taxon>Entelegynae</taxon>
        <taxon>Araneoidea</taxon>
        <taxon>Araneidae</taxon>
        <taxon>Caerostris</taxon>
    </lineage>
</organism>
<evidence type="ECO:0000313" key="2">
    <source>
        <dbReference type="EMBL" id="GIY84646.1"/>
    </source>
</evidence>
<protein>
    <recommendedName>
        <fullName evidence="1">Condensin II complex subunit H2 N-terminal domain-containing protein</fullName>
    </recommendedName>
</protein>
<keyword evidence="3" id="KW-1185">Reference proteome</keyword>
<dbReference type="PANTHER" id="PTHR14324:SF3">
    <property type="entry name" value="CONDENSIN-2 COMPLEX SUBUNIT H2"/>
    <property type="match status" value="1"/>
</dbReference>
<accession>A0AAV4WRS2</accession>
<dbReference type="GO" id="GO:0005634">
    <property type="term" value="C:nucleus"/>
    <property type="evidence" value="ECO:0007669"/>
    <property type="project" value="TreeGrafter"/>
</dbReference>
<dbReference type="PANTHER" id="PTHR14324">
    <property type="entry name" value="CONDENSIN-2 COMPLEX SUBUNIT H2"/>
    <property type="match status" value="1"/>
</dbReference>
<evidence type="ECO:0000313" key="3">
    <source>
        <dbReference type="Proteomes" id="UP001054945"/>
    </source>
</evidence>
<feature type="domain" description="Condensin II complex subunit H2 N-terminal" evidence="1">
    <location>
        <begin position="42"/>
        <end position="102"/>
    </location>
</feature>
<evidence type="ECO:0000259" key="1">
    <source>
        <dbReference type="Pfam" id="PF06278"/>
    </source>
</evidence>
<reference evidence="2 3" key="1">
    <citation type="submission" date="2021-06" db="EMBL/GenBank/DDBJ databases">
        <title>Caerostris extrusa draft genome.</title>
        <authorList>
            <person name="Kono N."/>
            <person name="Arakawa K."/>
        </authorList>
    </citation>
    <scope>NUCLEOTIDE SEQUENCE [LARGE SCALE GENOMIC DNA]</scope>
</reference>
<gene>
    <name evidence="2" type="ORF">CEXT_718131</name>
</gene>
<sequence length="119" mass="13631">MSGSPLCVLDSQFQGTEFRPPLQLLFIHHLTLIVYKKNAFQREVCFVEGRVSPNFNSAALLLQGSSNIYGKKVEFLYNLTSKLCECLLKNKQDAPGKDNHKKIIHQKKKSTLKKIYLMM</sequence>
<comment type="caution">
    <text evidence="2">The sequence shown here is derived from an EMBL/GenBank/DDBJ whole genome shotgun (WGS) entry which is preliminary data.</text>
</comment>
<name>A0AAV4WRS2_CAEEX</name>
<dbReference type="GO" id="GO:0010032">
    <property type="term" value="P:meiotic chromosome condensation"/>
    <property type="evidence" value="ECO:0007669"/>
    <property type="project" value="TreeGrafter"/>
</dbReference>
<dbReference type="InterPro" id="IPR031739">
    <property type="entry name" value="Ncaph2"/>
</dbReference>